<dbReference type="EMBL" id="LUKE01000006">
    <property type="protein sequence ID" value="KYG61535.1"/>
    <property type="molecule type" value="Genomic_DNA"/>
</dbReference>
<proteinExistence type="predicted"/>
<accession>A0A150WF51</accession>
<evidence type="ECO:0000313" key="1">
    <source>
        <dbReference type="EMBL" id="KYG61535.1"/>
    </source>
</evidence>
<dbReference type="RefSeq" id="WP_061836617.1">
    <property type="nucleotide sequence ID" value="NZ_LUKE01000006.1"/>
</dbReference>
<reference evidence="1 2" key="1">
    <citation type="submission" date="2016-03" db="EMBL/GenBank/DDBJ databases">
        <authorList>
            <person name="Ploux O."/>
        </authorList>
    </citation>
    <scope>NUCLEOTIDE SEQUENCE [LARGE SCALE GENOMIC DNA]</scope>
    <source>
        <strain evidence="1 2">R0</strain>
    </source>
</reference>
<organism evidence="1 2">
    <name type="scientific">Bdellovibrio bacteriovorus</name>
    <dbReference type="NCBI Taxonomy" id="959"/>
    <lineage>
        <taxon>Bacteria</taxon>
        <taxon>Pseudomonadati</taxon>
        <taxon>Bdellovibrionota</taxon>
        <taxon>Bdellovibrionia</taxon>
        <taxon>Bdellovibrionales</taxon>
        <taxon>Pseudobdellovibrionaceae</taxon>
        <taxon>Bdellovibrio</taxon>
    </lineage>
</organism>
<keyword evidence="2" id="KW-1185">Reference proteome</keyword>
<sequence length="453" mass="49432">MQNSCVLGINVGESFAEYSLLTGANPLAQKRVYLARESIKQTLLSFLSENAASKPEKAFVSLKIPKKLLDHNLSGAVAHITTEGFEHWLELTGSHRELTQKDLIFSVRERVLANGTLEIPLTPADVEAIAAKILLMDCKRVCLHFLHAQANPTNLNAAVEILSSQGLEVFLPKADAANTEVERWNKNALNATISSVFADRKNEILGALSETLTEENVYFLNSQGHAGAAKEAQALDGYFSSLTALGKVYGEPHKADVLHLGFEAFTLISPDGESTRWDSDWGPVAMSHLRTHTLGIQPTLGLSLNIFGHFDFATSQDGWEPGPMFLGRGQKLGLLDMWAENAKLTALPGLSDRFSAQGIQRAKNSLFALAKNSRVRNTDLGQLTKELQSLTLQRLALESILHRRSKKMRVTGPLASVFANAFKKDAATTIEPLDFTESTATALCGVRSLQGQL</sequence>
<evidence type="ECO:0000313" key="2">
    <source>
        <dbReference type="Proteomes" id="UP000075320"/>
    </source>
</evidence>
<comment type="caution">
    <text evidence="1">The sequence shown here is derived from an EMBL/GenBank/DDBJ whole genome shotgun (WGS) entry which is preliminary data.</text>
</comment>
<dbReference type="Proteomes" id="UP000075320">
    <property type="component" value="Unassembled WGS sequence"/>
</dbReference>
<dbReference type="AlphaFoldDB" id="A0A150WF51"/>
<gene>
    <name evidence="1" type="ORF">AZI86_17665</name>
</gene>
<dbReference type="OrthoDB" id="5288122at2"/>
<protein>
    <submittedName>
        <fullName evidence="1">Hydantoin utilization protein</fullName>
    </submittedName>
</protein>
<name>A0A150WF51_BDEBC</name>